<proteinExistence type="predicted"/>
<evidence type="ECO:0000313" key="3">
    <source>
        <dbReference type="EMBL" id="SFK09327.1"/>
    </source>
</evidence>
<dbReference type="InterPro" id="IPR032369">
    <property type="entry name" value="DUF4872"/>
</dbReference>
<accession>A0A1I3WR54</accession>
<reference evidence="3 4" key="1">
    <citation type="submission" date="2016-10" db="EMBL/GenBank/DDBJ databases">
        <authorList>
            <person name="de Groot N.N."/>
        </authorList>
    </citation>
    <scope>NUCLEOTIDE SEQUENCE [LARGE SCALE GENOMIC DNA]</scope>
    <source>
        <strain evidence="3 4">IBRC-M 10445</strain>
    </source>
</reference>
<evidence type="ECO:0000259" key="2">
    <source>
        <dbReference type="Pfam" id="PF16169"/>
    </source>
</evidence>
<dbReference type="Pfam" id="PF16169">
    <property type="entry name" value="DUF4872"/>
    <property type="match status" value="1"/>
</dbReference>
<dbReference type="OrthoDB" id="4075615at2"/>
<organism evidence="3 4">
    <name type="scientific">Marinobacter persicus</name>
    <dbReference type="NCBI Taxonomy" id="930118"/>
    <lineage>
        <taxon>Bacteria</taxon>
        <taxon>Pseudomonadati</taxon>
        <taxon>Pseudomonadota</taxon>
        <taxon>Gammaproteobacteria</taxon>
        <taxon>Pseudomonadales</taxon>
        <taxon>Marinobacteraceae</taxon>
        <taxon>Marinobacter</taxon>
    </lineage>
</organism>
<dbReference type="AlphaFoldDB" id="A0A1I3WR54"/>
<dbReference type="InterPro" id="IPR026935">
    <property type="entry name" value="BtrH_N"/>
</dbReference>
<feature type="domain" description="DUF4872" evidence="2">
    <location>
        <begin position="154"/>
        <end position="324"/>
    </location>
</feature>
<dbReference type="EMBL" id="FOSC01000010">
    <property type="protein sequence ID" value="SFK09327.1"/>
    <property type="molecule type" value="Genomic_DNA"/>
</dbReference>
<protein>
    <submittedName>
        <fullName evidence="3">Butirosin biosynthesis protein H, N-terminal</fullName>
    </submittedName>
</protein>
<evidence type="ECO:0000259" key="1">
    <source>
        <dbReference type="Pfam" id="PF14399"/>
    </source>
</evidence>
<dbReference type="Proteomes" id="UP000199445">
    <property type="component" value="Unassembled WGS sequence"/>
</dbReference>
<dbReference type="RefSeq" id="WP_091705781.1">
    <property type="nucleotide sequence ID" value="NZ_BMYN01000006.1"/>
</dbReference>
<feature type="domain" description="Butirosin biosynthesis protein H N-terminal" evidence="1">
    <location>
        <begin position="11"/>
        <end position="142"/>
    </location>
</feature>
<sequence>MTDFDHQQTAHCESGAVAALLRHNGLDLSEPMVFGLSSALTYAYIPLVKMGGMPLLAYRMPPGRIIRGLSKRLGIRFHFERFRKPADGTAALDRYLEQGYPVGLQASVYWLPYFPENMRFHFNAHNLVAYGKEGDDYLISDPTFEQPVRAESVALQRARFVKGMLAPKGLIYYPESTDIPTDLHQAIPKAINSTARMMLRTPLPFIGVRGIRHVARHMEKLSPANEHHNKLLIGHMVRMQEEIGTGGAGFRFLFASFLQESAGILNNDGLAKAADQFTDAGDEWRRFALYAAKMLKGRSTLDYRKLADQLRTVADMEQEGYRTLLALDLR</sequence>
<name>A0A1I3WR54_9GAMM</name>
<dbReference type="Pfam" id="PF14399">
    <property type="entry name" value="BtrH_N"/>
    <property type="match status" value="1"/>
</dbReference>
<evidence type="ECO:0000313" key="4">
    <source>
        <dbReference type="Proteomes" id="UP000199445"/>
    </source>
</evidence>
<gene>
    <name evidence="3" type="ORF">SAMN05216429_11069</name>
</gene>
<keyword evidence="4" id="KW-1185">Reference proteome</keyword>